<name>A0ABQ4KCF3_9BACI</name>
<keyword evidence="2" id="KW-1185">Reference proteome</keyword>
<accession>A0ABQ4KCF3</accession>
<gene>
    <name evidence="1" type="ORF">J1TS3_45380</name>
</gene>
<proteinExistence type="predicted"/>
<comment type="caution">
    <text evidence="1">The sequence shown here is derived from an EMBL/GenBank/DDBJ whole genome shotgun (WGS) entry which is preliminary data.</text>
</comment>
<dbReference type="Proteomes" id="UP000680279">
    <property type="component" value="Unassembled WGS sequence"/>
</dbReference>
<evidence type="ECO:0000313" key="2">
    <source>
        <dbReference type="Proteomes" id="UP000680279"/>
    </source>
</evidence>
<sequence>MQHFANEFAQKWVKINIDNMNADEIKLLVRIACYFEKKEEENI</sequence>
<organism evidence="1 2">
    <name type="scientific">Siminovitchia fordii</name>
    <dbReference type="NCBI Taxonomy" id="254759"/>
    <lineage>
        <taxon>Bacteria</taxon>
        <taxon>Bacillati</taxon>
        <taxon>Bacillota</taxon>
        <taxon>Bacilli</taxon>
        <taxon>Bacillales</taxon>
        <taxon>Bacillaceae</taxon>
        <taxon>Siminovitchia</taxon>
    </lineage>
</organism>
<reference evidence="1 2" key="1">
    <citation type="submission" date="2021-03" db="EMBL/GenBank/DDBJ databases">
        <title>Antimicrobial resistance genes in bacteria isolated from Japanese honey, and their potential for conferring macrolide and lincosamide resistance in the American foulbrood pathogen Paenibacillus larvae.</title>
        <authorList>
            <person name="Okamoto M."/>
            <person name="Kumagai M."/>
            <person name="Kanamori H."/>
            <person name="Takamatsu D."/>
        </authorList>
    </citation>
    <scope>NUCLEOTIDE SEQUENCE [LARGE SCALE GENOMIC DNA]</scope>
    <source>
        <strain evidence="1 2">J1TS3</strain>
    </source>
</reference>
<protein>
    <submittedName>
        <fullName evidence="1">Uncharacterized protein</fullName>
    </submittedName>
</protein>
<evidence type="ECO:0000313" key="1">
    <source>
        <dbReference type="EMBL" id="GIN23404.1"/>
    </source>
</evidence>
<dbReference type="EMBL" id="BOQT01000037">
    <property type="protein sequence ID" value="GIN23404.1"/>
    <property type="molecule type" value="Genomic_DNA"/>
</dbReference>